<feature type="signal peptide" evidence="1">
    <location>
        <begin position="1"/>
        <end position="24"/>
    </location>
</feature>
<reference evidence="3" key="1">
    <citation type="journal article" date="2019" name="Int. J. Syst. Evol. Microbiol.">
        <title>The Global Catalogue of Microorganisms (GCM) 10K type strain sequencing project: providing services to taxonomists for standard genome sequencing and annotation.</title>
        <authorList>
            <consortium name="The Broad Institute Genomics Platform"/>
            <consortium name="The Broad Institute Genome Sequencing Center for Infectious Disease"/>
            <person name="Wu L."/>
            <person name="Ma J."/>
        </authorList>
    </citation>
    <scope>NUCLEOTIDE SEQUENCE [LARGE SCALE GENOMIC DNA]</scope>
    <source>
        <strain evidence="3">CCM 7480</strain>
    </source>
</reference>
<protein>
    <submittedName>
        <fullName evidence="2">DUF5329 domain-containing protein</fullName>
    </submittedName>
</protein>
<evidence type="ECO:0000313" key="3">
    <source>
        <dbReference type="Proteomes" id="UP001595665"/>
    </source>
</evidence>
<evidence type="ECO:0000313" key="2">
    <source>
        <dbReference type="EMBL" id="MFC3461382.1"/>
    </source>
</evidence>
<comment type="caution">
    <text evidence="2">The sequence shown here is derived from an EMBL/GenBank/DDBJ whole genome shotgun (WGS) entry which is preliminary data.</text>
</comment>
<accession>A0ABV7PT65</accession>
<dbReference type="EMBL" id="JBHRVV010000001">
    <property type="protein sequence ID" value="MFC3461382.1"/>
    <property type="molecule type" value="Genomic_DNA"/>
</dbReference>
<keyword evidence="3" id="KW-1185">Reference proteome</keyword>
<name>A0ABV7PT65_9BURK</name>
<keyword evidence="1" id="KW-0732">Signal</keyword>
<evidence type="ECO:0000256" key="1">
    <source>
        <dbReference type="SAM" id="SignalP"/>
    </source>
</evidence>
<gene>
    <name evidence="2" type="ORF">ACFOPH_24545</name>
</gene>
<dbReference type="InterPro" id="IPR035242">
    <property type="entry name" value="DUF5329"/>
</dbReference>
<dbReference type="RefSeq" id="WP_379737763.1">
    <property type="nucleotide sequence ID" value="NZ_JBHRVV010000001.1"/>
</dbReference>
<dbReference type="Proteomes" id="UP001595665">
    <property type="component" value="Unassembled WGS sequence"/>
</dbReference>
<proteinExistence type="predicted"/>
<organism evidence="2 3">
    <name type="scientific">Massilia haematophila</name>
    <dbReference type="NCBI Taxonomy" id="457923"/>
    <lineage>
        <taxon>Bacteria</taxon>
        <taxon>Pseudomonadati</taxon>
        <taxon>Pseudomonadota</taxon>
        <taxon>Betaproteobacteria</taxon>
        <taxon>Burkholderiales</taxon>
        <taxon>Oxalobacteraceae</taxon>
        <taxon>Telluria group</taxon>
        <taxon>Massilia</taxon>
    </lineage>
</organism>
<sequence length="130" mass="14416">MWIVRLLAAAMCTVGLVDAMPALAQDAARTQAEVRQLLDFVGASSCQFERNGKWHDAGPARSHLERKYDYLRERKLVPNAEAFIARAATESSLSGKPYRARCGDAQPIPSAQWLSTELKRVRVAQKQSTS</sequence>
<feature type="chain" id="PRO_5045495159" evidence="1">
    <location>
        <begin position="25"/>
        <end position="130"/>
    </location>
</feature>
<dbReference type="Pfam" id="PF17263">
    <property type="entry name" value="DUF5329"/>
    <property type="match status" value="1"/>
</dbReference>